<protein>
    <submittedName>
        <fullName evidence="2">Uncharacterized protein</fullName>
    </submittedName>
</protein>
<dbReference type="EMBL" id="FSRE01000003">
    <property type="protein sequence ID" value="SIO11056.1"/>
    <property type="molecule type" value="Genomic_DNA"/>
</dbReference>
<evidence type="ECO:0000256" key="1">
    <source>
        <dbReference type="SAM" id="Phobius"/>
    </source>
</evidence>
<feature type="transmembrane region" description="Helical" evidence="1">
    <location>
        <begin position="45"/>
        <end position="69"/>
    </location>
</feature>
<evidence type="ECO:0000313" key="2">
    <source>
        <dbReference type="EMBL" id="SIO11056.1"/>
    </source>
</evidence>
<feature type="transmembrane region" description="Helical" evidence="1">
    <location>
        <begin position="7"/>
        <end position="25"/>
    </location>
</feature>
<dbReference type="OrthoDB" id="5800938at2"/>
<feature type="transmembrane region" description="Helical" evidence="1">
    <location>
        <begin position="106"/>
        <end position="129"/>
    </location>
</feature>
<name>A0A1N6GU69_9GAMM</name>
<dbReference type="RefSeq" id="WP_074201747.1">
    <property type="nucleotide sequence ID" value="NZ_FSRE01000003.1"/>
</dbReference>
<dbReference type="AlphaFoldDB" id="A0A1N6GU69"/>
<accession>A0A1N6GU69</accession>
<keyword evidence="3" id="KW-1185">Reference proteome</keyword>
<dbReference type="Proteomes" id="UP000198461">
    <property type="component" value="Unassembled WGS sequence"/>
</dbReference>
<gene>
    <name evidence="2" type="ORF">SAMN05443662_1498</name>
</gene>
<proteinExistence type="predicted"/>
<organism evidence="2 3">
    <name type="scientific">Sulfurivirga caldicuralii</name>
    <dbReference type="NCBI Taxonomy" id="364032"/>
    <lineage>
        <taxon>Bacteria</taxon>
        <taxon>Pseudomonadati</taxon>
        <taxon>Pseudomonadota</taxon>
        <taxon>Gammaproteobacteria</taxon>
        <taxon>Thiotrichales</taxon>
        <taxon>Piscirickettsiaceae</taxon>
        <taxon>Sulfurivirga</taxon>
    </lineage>
</organism>
<sequence length="137" mass="14600">MSGKINVVFGFAYFVTTLALGMYLASKFQQPPEALQAWMQSPHHAMLKAAHVHGNMESLLNIVIGLVLMKFALKAWIARTVSLLLIVAAIFHSGMLYLTGLGVGGAAALTPIGAIALIAVMVLMALGFAQYRNDAKA</sequence>
<reference evidence="2 3" key="1">
    <citation type="submission" date="2016-11" db="EMBL/GenBank/DDBJ databases">
        <authorList>
            <person name="Jaros S."/>
            <person name="Januszkiewicz K."/>
            <person name="Wedrychowicz H."/>
        </authorList>
    </citation>
    <scope>NUCLEOTIDE SEQUENCE [LARGE SCALE GENOMIC DNA]</scope>
    <source>
        <strain evidence="2 3">DSM 17737</strain>
    </source>
</reference>
<evidence type="ECO:0000313" key="3">
    <source>
        <dbReference type="Proteomes" id="UP000198461"/>
    </source>
</evidence>
<dbReference type="STRING" id="364032.SAMN05443662_1498"/>
<keyword evidence="1" id="KW-0472">Membrane</keyword>
<keyword evidence="1" id="KW-1133">Transmembrane helix</keyword>
<keyword evidence="1" id="KW-0812">Transmembrane</keyword>
<feature type="transmembrane region" description="Helical" evidence="1">
    <location>
        <begin position="81"/>
        <end position="100"/>
    </location>
</feature>